<keyword evidence="3" id="KW-1185">Reference proteome</keyword>
<comment type="caution">
    <text evidence="2">The sequence shown here is derived from an EMBL/GenBank/DDBJ whole genome shotgun (WGS) entry which is preliminary data.</text>
</comment>
<gene>
    <name evidence="2" type="ORF">KIPB_010434</name>
</gene>
<evidence type="ECO:0000256" key="1">
    <source>
        <dbReference type="SAM" id="MobiDB-lite"/>
    </source>
</evidence>
<evidence type="ECO:0000313" key="2">
    <source>
        <dbReference type="EMBL" id="GIQ88229.1"/>
    </source>
</evidence>
<feature type="non-terminal residue" evidence="2">
    <location>
        <position position="1"/>
    </location>
</feature>
<reference evidence="2 3" key="1">
    <citation type="journal article" date="2018" name="PLoS ONE">
        <title>The draft genome of Kipferlia bialata reveals reductive genome evolution in fornicate parasites.</title>
        <authorList>
            <person name="Tanifuji G."/>
            <person name="Takabayashi S."/>
            <person name="Kume K."/>
            <person name="Takagi M."/>
            <person name="Nakayama T."/>
            <person name="Kamikawa R."/>
            <person name="Inagaki Y."/>
            <person name="Hashimoto T."/>
        </authorList>
    </citation>
    <scope>NUCLEOTIDE SEQUENCE [LARGE SCALE GENOMIC DNA]</scope>
    <source>
        <strain evidence="2">NY0173</strain>
    </source>
</reference>
<protein>
    <submittedName>
        <fullName evidence="2">Uncharacterized protein</fullName>
    </submittedName>
</protein>
<feature type="compositionally biased region" description="Acidic residues" evidence="1">
    <location>
        <begin position="57"/>
        <end position="66"/>
    </location>
</feature>
<sequence>MKAPGLKKDQKAAPQKRERDRGKRTKRAGLPNAKRPMVLAGGVVANRPPPNPMDGLFADESEDEAPKEDAAGVNMSSSIVYMLNVEGIVTGLLQRRLAQYVGERAGPAMTPLAHCMLNTSGACGSRSAASTLYLSRTPAPFVSEDCQGSTTVNHVHTSLVSAMPGFLAPPADVSRQIATLSREPLTLSMQPTGDDSIFKVNGDSLLGQIRMSFIKGWLSQGDGYLTARLWGMATIRPLSEKTLTDDSVAGHEDT</sequence>
<dbReference type="AlphaFoldDB" id="A0A9K3GLK8"/>
<feature type="region of interest" description="Disordered" evidence="1">
    <location>
        <begin position="1"/>
        <end position="70"/>
    </location>
</feature>
<dbReference type="Proteomes" id="UP000265618">
    <property type="component" value="Unassembled WGS sequence"/>
</dbReference>
<name>A0A9K3GLK8_9EUKA</name>
<dbReference type="EMBL" id="BDIP01003880">
    <property type="protein sequence ID" value="GIQ88229.1"/>
    <property type="molecule type" value="Genomic_DNA"/>
</dbReference>
<organism evidence="2 3">
    <name type="scientific">Kipferlia bialata</name>
    <dbReference type="NCBI Taxonomy" id="797122"/>
    <lineage>
        <taxon>Eukaryota</taxon>
        <taxon>Metamonada</taxon>
        <taxon>Carpediemonas-like organisms</taxon>
        <taxon>Kipferlia</taxon>
    </lineage>
</organism>
<evidence type="ECO:0000313" key="3">
    <source>
        <dbReference type="Proteomes" id="UP000265618"/>
    </source>
</evidence>
<proteinExistence type="predicted"/>
<accession>A0A9K3GLK8</accession>
<feature type="compositionally biased region" description="Basic and acidic residues" evidence="1">
    <location>
        <begin position="1"/>
        <end position="21"/>
    </location>
</feature>